<dbReference type="Gene3D" id="3.40.50.11500">
    <property type="match status" value="1"/>
</dbReference>
<comment type="subcellular location">
    <subcellularLocation>
        <location evidence="1">Cytoplasmic vesicle</location>
        <location evidence="1">Clathrin-coated vesicle</location>
    </subcellularLocation>
</comment>
<dbReference type="GO" id="GO:0005829">
    <property type="term" value="C:cytosol"/>
    <property type="evidence" value="ECO:0007669"/>
    <property type="project" value="TreeGrafter"/>
</dbReference>
<feature type="domain" description="UDENN" evidence="5">
    <location>
        <begin position="14"/>
        <end position="395"/>
    </location>
</feature>
<keyword evidence="7" id="KW-1185">Reference proteome</keyword>
<organism evidence="6 7">
    <name type="scientific">Theropithecus gelada</name>
    <name type="common">Gelada baboon</name>
    <dbReference type="NCBI Taxonomy" id="9565"/>
    <lineage>
        <taxon>Eukaryota</taxon>
        <taxon>Metazoa</taxon>
        <taxon>Chordata</taxon>
        <taxon>Craniata</taxon>
        <taxon>Vertebrata</taxon>
        <taxon>Euteleostomi</taxon>
        <taxon>Mammalia</taxon>
        <taxon>Eutheria</taxon>
        <taxon>Euarchontoglires</taxon>
        <taxon>Primates</taxon>
        <taxon>Haplorrhini</taxon>
        <taxon>Catarrhini</taxon>
        <taxon>Cercopithecidae</taxon>
        <taxon>Cercopithecinae</taxon>
        <taxon>Theropithecus</taxon>
    </lineage>
</organism>
<protein>
    <submittedName>
        <fullName evidence="6">DENN domain containing 1B</fullName>
    </submittedName>
</protein>
<evidence type="ECO:0000313" key="7">
    <source>
        <dbReference type="Proteomes" id="UP000694411"/>
    </source>
</evidence>
<dbReference type="FunFam" id="3.30.450.200:FF:000003">
    <property type="entry name" value="DENN domain containing 1A"/>
    <property type="match status" value="1"/>
</dbReference>
<dbReference type="CTD" id="163486"/>
<evidence type="ECO:0000313" key="6">
    <source>
        <dbReference type="Ensembl" id="ENSTGEP00000029020.1"/>
    </source>
</evidence>
<dbReference type="GO" id="GO:0005085">
    <property type="term" value="F:guanyl-nucleotide exchange factor activity"/>
    <property type="evidence" value="ECO:0007669"/>
    <property type="project" value="UniProtKB-KW"/>
</dbReference>
<keyword evidence="3" id="KW-0968">Cytoplasmic vesicle</keyword>
<evidence type="ECO:0000256" key="4">
    <source>
        <dbReference type="SAM" id="MobiDB-lite"/>
    </source>
</evidence>
<dbReference type="InterPro" id="IPR001194">
    <property type="entry name" value="cDENN_dom"/>
</dbReference>
<dbReference type="Ensembl" id="ENSTGET00000034553.1">
    <property type="protein sequence ID" value="ENSTGEP00000029020.1"/>
    <property type="gene ID" value="ENSTGEG00000023310.1"/>
</dbReference>
<evidence type="ECO:0000256" key="2">
    <source>
        <dbReference type="ARBA" id="ARBA00022658"/>
    </source>
</evidence>
<name>A0A8D2G2J0_THEGE</name>
<dbReference type="InterPro" id="IPR037516">
    <property type="entry name" value="Tripartite_DENN"/>
</dbReference>
<sequence length="775" mass="86527">MDCRIKANPDRTFDLVLKVKCHASENEDPVVLWKFPEDFGDQEILQSVPKFCFPFDVERVSQNQVGQHFTFVLTDIESKQRFGFCRLTSGGTICLCILSYLPWFEVYYKLLNTLADYLAKELENDLNETLKSLYNHPVPKANTPVNLSVNQEIFIACEQVLKDQPALIPHSYFIAPDVTGLPTIPESRNLTEYFVAVDVNNMLQLYASMLHERRIVITSSKLSTLTACIHGSAALLYPMYWQHIYIPVLPPHLLDYCCAPMPYLIGIHSSLIERVKNKSLEDVVMLNVDTNTLESPFSDLNNLPSDVVSALKNKLKKQSTATGDGVARAFLRAQAALFGSYRDALRYKPGEPITFCEESFVKHRSSVMKQFLETAVNLQLFKQFIDGRLAKLNAGRGFSDVFEEEITSGGFCGGNPRSYQQWVHTVKKGGALFNTAMTKATPAVRTAYKFAKNHAKLGLKEVKSKLKHKENDEDYGTCSSSVQYTPVYKLHNEKGGNSEKRKLAQARLKRPLKSLDSALYDDDDDDDIERASKLSSEDGEEASAYLYESDDSVETRVKTPYSGEMDLLGEILDTLSTHSSDQGKLAAAKSLDFFRSMDDIDYKPTNKSNAPSENNLAFLCSGSGDQAEWNLGQDDSALHGKHLPPSPRKRVSSSGLTDSLFILKEENSDKHLSADNVSDPASGLDFQLTSPEVSQTDKGKTENRETLTQISDDLLIPGLGRHSSTFVPWEKEGKEAKETSEDIGLLHEVVSLCHMTSDFQQSLNISDKNTNGNQA</sequence>
<dbReference type="PANTHER" id="PTHR13196:SF24">
    <property type="entry name" value="DENN DOMAIN-CONTAINING PROTEIN 1B"/>
    <property type="match status" value="1"/>
</dbReference>
<keyword evidence="2" id="KW-0344">Guanine-nucleotide releasing factor</keyword>
<dbReference type="Pfam" id="PF02141">
    <property type="entry name" value="DENN"/>
    <property type="match status" value="1"/>
</dbReference>
<dbReference type="Gene3D" id="3.30.450.200">
    <property type="match status" value="1"/>
</dbReference>
<dbReference type="GO" id="GO:0032456">
    <property type="term" value="P:endocytic recycling"/>
    <property type="evidence" value="ECO:0007669"/>
    <property type="project" value="TreeGrafter"/>
</dbReference>
<dbReference type="SMART" id="SM00799">
    <property type="entry name" value="DENN"/>
    <property type="match status" value="1"/>
</dbReference>
<gene>
    <name evidence="6" type="primary">DENND1B</name>
</gene>
<dbReference type="GO" id="GO:1901981">
    <property type="term" value="F:phosphatidylinositol phosphate binding"/>
    <property type="evidence" value="ECO:0007669"/>
    <property type="project" value="TreeGrafter"/>
</dbReference>
<dbReference type="PROSITE" id="PS50211">
    <property type="entry name" value="DENN"/>
    <property type="match status" value="1"/>
</dbReference>
<dbReference type="InterPro" id="IPR005113">
    <property type="entry name" value="uDENN_dom"/>
</dbReference>
<dbReference type="Pfam" id="PF03455">
    <property type="entry name" value="dDENN"/>
    <property type="match status" value="1"/>
</dbReference>
<dbReference type="SMART" id="SM00800">
    <property type="entry name" value="uDENN"/>
    <property type="match status" value="1"/>
</dbReference>
<dbReference type="InterPro" id="IPR043153">
    <property type="entry name" value="DENN_C"/>
</dbReference>
<dbReference type="FunFam" id="3.40.50.11500:FF:000001">
    <property type="entry name" value="Putative DENN domain-containing protein 1A"/>
    <property type="match status" value="1"/>
</dbReference>
<dbReference type="PANTHER" id="PTHR13196">
    <property type="entry name" value="DENN DOMAIN-CONTAINING"/>
    <property type="match status" value="1"/>
</dbReference>
<dbReference type="AlphaFoldDB" id="A0A8D2G2J0"/>
<reference evidence="6" key="1">
    <citation type="submission" date="2018-05" db="EMBL/GenBank/DDBJ databases">
        <title>Whole genome of Theropithecus gelada.</title>
        <authorList>
            <person name="Chiou K.L."/>
            <person name="Snyder-Mackler N."/>
        </authorList>
    </citation>
    <scope>NUCLEOTIDE SEQUENCE [LARGE SCALE GENOMIC DNA]</scope>
</reference>
<dbReference type="Proteomes" id="UP000694411">
    <property type="component" value="Chromosome 1"/>
</dbReference>
<feature type="region of interest" description="Disordered" evidence="4">
    <location>
        <begin position="635"/>
        <end position="654"/>
    </location>
</feature>
<dbReference type="SMART" id="SM00801">
    <property type="entry name" value="dDENN"/>
    <property type="match status" value="1"/>
</dbReference>
<evidence type="ECO:0000256" key="3">
    <source>
        <dbReference type="ARBA" id="ARBA00023329"/>
    </source>
</evidence>
<dbReference type="GO" id="GO:0006897">
    <property type="term" value="P:endocytosis"/>
    <property type="evidence" value="ECO:0007669"/>
    <property type="project" value="TreeGrafter"/>
</dbReference>
<reference evidence="6" key="2">
    <citation type="submission" date="2025-08" db="UniProtKB">
        <authorList>
            <consortium name="Ensembl"/>
        </authorList>
    </citation>
    <scope>IDENTIFICATION</scope>
</reference>
<dbReference type="GeneID" id="112611400"/>
<dbReference type="InterPro" id="IPR005112">
    <property type="entry name" value="dDENN_dom"/>
</dbReference>
<feature type="region of interest" description="Disordered" evidence="4">
    <location>
        <begin position="671"/>
        <end position="703"/>
    </location>
</feature>
<dbReference type="Pfam" id="PF03456">
    <property type="entry name" value="uDENN"/>
    <property type="match status" value="1"/>
</dbReference>
<evidence type="ECO:0000259" key="5">
    <source>
        <dbReference type="PROSITE" id="PS50211"/>
    </source>
</evidence>
<dbReference type="GO" id="GO:0016607">
    <property type="term" value="C:nuclear speck"/>
    <property type="evidence" value="ECO:0007669"/>
    <property type="project" value="TreeGrafter"/>
</dbReference>
<dbReference type="RefSeq" id="XP_025220926.1">
    <property type="nucleotide sequence ID" value="XM_025365141.1"/>
</dbReference>
<feature type="compositionally biased region" description="Basic residues" evidence="4">
    <location>
        <begin position="639"/>
        <end position="651"/>
    </location>
</feature>
<evidence type="ECO:0000256" key="1">
    <source>
        <dbReference type="ARBA" id="ARBA00004132"/>
    </source>
</evidence>
<accession>A0A8D2G2J0</accession>
<dbReference type="GO" id="GO:0030136">
    <property type="term" value="C:clathrin-coated vesicle"/>
    <property type="evidence" value="ECO:0007669"/>
    <property type="project" value="UniProtKB-SubCell"/>
</dbReference>
<dbReference type="KEGG" id="tge:112611400"/>
<reference evidence="6" key="3">
    <citation type="submission" date="2025-09" db="UniProtKB">
        <authorList>
            <consortium name="Ensembl"/>
        </authorList>
    </citation>
    <scope>IDENTIFICATION</scope>
</reference>
<proteinExistence type="predicted"/>
<dbReference type="InterPro" id="IPR040032">
    <property type="entry name" value="DENND1A/B/C"/>
</dbReference>
<dbReference type="Gene3D" id="6.10.140.1000">
    <property type="match status" value="1"/>
</dbReference>
<dbReference type="GO" id="GO:0050852">
    <property type="term" value="P:T cell receptor signaling pathway"/>
    <property type="evidence" value="ECO:0007669"/>
    <property type="project" value="TreeGrafter"/>
</dbReference>